<keyword evidence="1" id="KW-0732">Signal</keyword>
<evidence type="ECO:0000313" key="3">
    <source>
        <dbReference type="Proteomes" id="UP001305647"/>
    </source>
</evidence>
<reference evidence="2" key="2">
    <citation type="submission" date="2023-05" db="EMBL/GenBank/DDBJ databases">
        <authorList>
            <consortium name="Lawrence Berkeley National Laboratory"/>
            <person name="Steindorff A."/>
            <person name="Hensen N."/>
            <person name="Bonometti L."/>
            <person name="Westerberg I."/>
            <person name="Brannstrom I.O."/>
            <person name="Guillou S."/>
            <person name="Cros-Aarteil S."/>
            <person name="Calhoun S."/>
            <person name="Haridas S."/>
            <person name="Kuo A."/>
            <person name="Mondo S."/>
            <person name="Pangilinan J."/>
            <person name="Riley R."/>
            <person name="Labutti K."/>
            <person name="Andreopoulos B."/>
            <person name="Lipzen A."/>
            <person name="Chen C."/>
            <person name="Yanf M."/>
            <person name="Daum C."/>
            <person name="Ng V."/>
            <person name="Clum A."/>
            <person name="Ohm R."/>
            <person name="Martin F."/>
            <person name="Silar P."/>
            <person name="Natvig D."/>
            <person name="Lalanne C."/>
            <person name="Gautier V."/>
            <person name="Ament-Velasquez S.L."/>
            <person name="Kruys A."/>
            <person name="Hutchinson M.I."/>
            <person name="Powell A.J."/>
            <person name="Barry K."/>
            <person name="Miller A.N."/>
            <person name="Grigoriev I.V."/>
            <person name="Debuchy R."/>
            <person name="Gladieux P."/>
            <person name="Thoren M.H."/>
            <person name="Johannesson H."/>
        </authorList>
    </citation>
    <scope>NUCLEOTIDE SEQUENCE</scope>
    <source>
        <strain evidence="2">CBS 757.83</strain>
    </source>
</reference>
<feature type="signal peptide" evidence="1">
    <location>
        <begin position="1"/>
        <end position="17"/>
    </location>
</feature>
<reference evidence="2" key="1">
    <citation type="journal article" date="2023" name="Mol. Phylogenet. Evol.">
        <title>Genome-scale phylogeny and comparative genomics of the fungal order Sordariales.</title>
        <authorList>
            <person name="Hensen N."/>
            <person name="Bonometti L."/>
            <person name="Westerberg I."/>
            <person name="Brannstrom I.O."/>
            <person name="Guillou S."/>
            <person name="Cros-Aarteil S."/>
            <person name="Calhoun S."/>
            <person name="Haridas S."/>
            <person name="Kuo A."/>
            <person name="Mondo S."/>
            <person name="Pangilinan J."/>
            <person name="Riley R."/>
            <person name="LaButti K."/>
            <person name="Andreopoulos B."/>
            <person name="Lipzen A."/>
            <person name="Chen C."/>
            <person name="Yan M."/>
            <person name="Daum C."/>
            <person name="Ng V."/>
            <person name="Clum A."/>
            <person name="Steindorff A."/>
            <person name="Ohm R.A."/>
            <person name="Martin F."/>
            <person name="Silar P."/>
            <person name="Natvig D.O."/>
            <person name="Lalanne C."/>
            <person name="Gautier V."/>
            <person name="Ament-Velasquez S.L."/>
            <person name="Kruys A."/>
            <person name="Hutchinson M.I."/>
            <person name="Powell A.J."/>
            <person name="Barry K."/>
            <person name="Miller A.N."/>
            <person name="Grigoriev I.V."/>
            <person name="Debuchy R."/>
            <person name="Gladieux P."/>
            <person name="Hiltunen Thoren M."/>
            <person name="Johannesson H."/>
        </authorList>
    </citation>
    <scope>NUCLEOTIDE SEQUENCE</scope>
    <source>
        <strain evidence="2">CBS 757.83</strain>
    </source>
</reference>
<gene>
    <name evidence="2" type="ORF">N658DRAFT_508576</name>
</gene>
<organism evidence="2 3">
    <name type="scientific">Parathielavia hyrcaniae</name>
    <dbReference type="NCBI Taxonomy" id="113614"/>
    <lineage>
        <taxon>Eukaryota</taxon>
        <taxon>Fungi</taxon>
        <taxon>Dikarya</taxon>
        <taxon>Ascomycota</taxon>
        <taxon>Pezizomycotina</taxon>
        <taxon>Sordariomycetes</taxon>
        <taxon>Sordariomycetidae</taxon>
        <taxon>Sordariales</taxon>
        <taxon>Chaetomiaceae</taxon>
        <taxon>Parathielavia</taxon>
    </lineage>
</organism>
<proteinExistence type="predicted"/>
<dbReference type="EMBL" id="MU863648">
    <property type="protein sequence ID" value="KAK4099532.1"/>
    <property type="molecule type" value="Genomic_DNA"/>
</dbReference>
<evidence type="ECO:0000256" key="1">
    <source>
        <dbReference type="SAM" id="SignalP"/>
    </source>
</evidence>
<evidence type="ECO:0000313" key="2">
    <source>
        <dbReference type="EMBL" id="KAK4099532.1"/>
    </source>
</evidence>
<sequence length="310" mass="34941">MIPIKVLLLFSHQVAFGALLVKHSGCNTRSKQPNPIDCHHLIDAFSQADASGHITLEGRQVLEMAVGTCAGTLFNKQTTNAKISTASLAFDMKDKIYNRCVSNGMWGRWETDEYSICVWYLDPTDPRSPLRHNNGSGNKRVLSAKKKRGAGETTCIEDQQDGQHPPVQDRCRRAIDELTDSSSEAYLTVKPRDCETRIVENCVASFCNNQDYEIEFNKEVMKFYSEYHVFDPCVVSNKKYGVWEPDDGGYTLALYEAPLDEADCEEAYCEETCCEETYCEEAHCEEAHCKETHCKEAHCKEASESCLVDP</sequence>
<feature type="chain" id="PRO_5042846904" evidence="1">
    <location>
        <begin position="18"/>
        <end position="310"/>
    </location>
</feature>
<accession>A0AAN6Q208</accession>
<keyword evidence="3" id="KW-1185">Reference proteome</keyword>
<name>A0AAN6Q208_9PEZI</name>
<protein>
    <submittedName>
        <fullName evidence="2">Uncharacterized protein</fullName>
    </submittedName>
</protein>
<dbReference type="Proteomes" id="UP001305647">
    <property type="component" value="Unassembled WGS sequence"/>
</dbReference>
<comment type="caution">
    <text evidence="2">The sequence shown here is derived from an EMBL/GenBank/DDBJ whole genome shotgun (WGS) entry which is preliminary data.</text>
</comment>
<dbReference type="AlphaFoldDB" id="A0AAN6Q208"/>